<dbReference type="EMBL" id="QLLK01000008">
    <property type="protein sequence ID" value="RAI88101.1"/>
    <property type="molecule type" value="Genomic_DNA"/>
</dbReference>
<keyword evidence="2" id="KW-1185">Reference proteome</keyword>
<sequence>MKKALEEFMAGIEKDPRICLSHIGVFSVLLHVREEYGGIEPFPIQRKKLMKAAKISSTATYFKIIRQLDEYGYICYLPTFNRMSQSKVALAKEL</sequence>
<evidence type="ECO:0008006" key="3">
    <source>
        <dbReference type="Google" id="ProtNLM"/>
    </source>
</evidence>
<gene>
    <name evidence="1" type="ORF">LV83_03019</name>
</gene>
<dbReference type="OrthoDB" id="1442826at2"/>
<evidence type="ECO:0000313" key="1">
    <source>
        <dbReference type="EMBL" id="RAI88101.1"/>
    </source>
</evidence>
<protein>
    <recommendedName>
        <fullName evidence="3">LexA repressor DNA-binding domain-containing protein</fullName>
    </recommendedName>
</protein>
<reference evidence="1 2" key="1">
    <citation type="submission" date="2018-06" db="EMBL/GenBank/DDBJ databases">
        <title>Genomic Encyclopedia of Archaeal and Bacterial Type Strains, Phase II (KMG-II): from individual species to whole genera.</title>
        <authorList>
            <person name="Goeker M."/>
        </authorList>
    </citation>
    <scope>NUCLEOTIDE SEQUENCE [LARGE SCALE GENOMIC DNA]</scope>
    <source>
        <strain evidence="1 2">DSM 23446</strain>
    </source>
</reference>
<dbReference type="RefSeq" id="WP_111612348.1">
    <property type="nucleotide sequence ID" value="NZ_QLLK01000008.1"/>
</dbReference>
<accession>A0A327P941</accession>
<comment type="caution">
    <text evidence="1">The sequence shown here is derived from an EMBL/GenBank/DDBJ whole genome shotgun (WGS) entry which is preliminary data.</text>
</comment>
<dbReference type="Proteomes" id="UP000249610">
    <property type="component" value="Unassembled WGS sequence"/>
</dbReference>
<proteinExistence type="predicted"/>
<name>A0A327P941_9BACT</name>
<organism evidence="1 2">
    <name type="scientific">Algoriphagus yeomjeoni</name>
    <dbReference type="NCBI Taxonomy" id="291403"/>
    <lineage>
        <taxon>Bacteria</taxon>
        <taxon>Pseudomonadati</taxon>
        <taxon>Bacteroidota</taxon>
        <taxon>Cytophagia</taxon>
        <taxon>Cytophagales</taxon>
        <taxon>Cyclobacteriaceae</taxon>
        <taxon>Algoriphagus</taxon>
    </lineage>
</organism>
<dbReference type="AlphaFoldDB" id="A0A327P941"/>
<evidence type="ECO:0000313" key="2">
    <source>
        <dbReference type="Proteomes" id="UP000249610"/>
    </source>
</evidence>